<name>A0A6J5N1P2_9CAUD</name>
<dbReference type="EMBL" id="LR796554">
    <property type="protein sequence ID" value="CAB4152207.1"/>
    <property type="molecule type" value="Genomic_DNA"/>
</dbReference>
<reference evidence="2" key="1">
    <citation type="submission" date="2020-04" db="EMBL/GenBank/DDBJ databases">
        <authorList>
            <person name="Chiriac C."/>
            <person name="Salcher M."/>
            <person name="Ghai R."/>
            <person name="Kavagutti S V."/>
        </authorList>
    </citation>
    <scope>NUCLEOTIDE SEQUENCE</scope>
</reference>
<organism evidence="2">
    <name type="scientific">uncultured Caudovirales phage</name>
    <dbReference type="NCBI Taxonomy" id="2100421"/>
    <lineage>
        <taxon>Viruses</taxon>
        <taxon>Duplodnaviria</taxon>
        <taxon>Heunggongvirae</taxon>
        <taxon>Uroviricota</taxon>
        <taxon>Caudoviricetes</taxon>
        <taxon>Peduoviridae</taxon>
        <taxon>Maltschvirus</taxon>
        <taxon>Maltschvirus maltsch</taxon>
    </lineage>
</organism>
<proteinExistence type="predicted"/>
<gene>
    <name evidence="1" type="ORF">UFOVP304_35</name>
    <name evidence="2" type="ORF">UFOVP584_62</name>
</gene>
<protein>
    <submittedName>
        <fullName evidence="2">Uncharacterized protein</fullName>
    </submittedName>
</protein>
<evidence type="ECO:0000313" key="1">
    <source>
        <dbReference type="EMBL" id="CAB4136409.1"/>
    </source>
</evidence>
<evidence type="ECO:0000313" key="2">
    <source>
        <dbReference type="EMBL" id="CAB4152207.1"/>
    </source>
</evidence>
<accession>A0A6J5N1P2</accession>
<dbReference type="EMBL" id="LR796322">
    <property type="protein sequence ID" value="CAB4136409.1"/>
    <property type="molecule type" value="Genomic_DNA"/>
</dbReference>
<sequence length="170" mass="19404">MIVFEDQLARIVEVLPDVVVGSQTATLNYGWGTEAVLTKYLTLKGKLSFPLIWLVEGEDINDLREPSVKRNSRIVILHESQAPSEFNTYQHEYDFKLILQPILDNLLIALTQSGISRYNNSNFKTQRVKNYNLRQTETESLVYICNAIVLDAEITFSGQSTCLQTIQFNN</sequence>